<sequence>MFVRRTHAAAVFQISKRFLNTSICLCGRKSRLPWDQRFPVFAEDVAPDKKGGSEEMMKALPENIVAPTGYYHAVTKEYIHVPEMVPEFVVPDLTAFELKPYVSYKAKEIVQDSLTPQEIFNTVYASKIEDEFKDGDIKVNDGQIVLQDGRTLTVDHQLNNK</sequence>
<dbReference type="EMBL" id="HACG01002212">
    <property type="protein sequence ID" value="CEK49077.1"/>
    <property type="molecule type" value="Transcribed_RNA"/>
</dbReference>
<dbReference type="InterPro" id="IPR019189">
    <property type="entry name" value="Ribosomal_mL41"/>
</dbReference>
<gene>
    <name evidence="7" type="primary">ORF6314</name>
</gene>
<evidence type="ECO:0000256" key="4">
    <source>
        <dbReference type="ARBA" id="ARBA00022980"/>
    </source>
</evidence>
<evidence type="ECO:0000256" key="2">
    <source>
        <dbReference type="ARBA" id="ARBA00010152"/>
    </source>
</evidence>
<protein>
    <recommendedName>
        <fullName evidence="8">39S ribosomal protein L41, mitochondrial</fullName>
    </recommendedName>
</protein>
<keyword evidence="4" id="KW-0689">Ribosomal protein</keyword>
<accession>A0A0B6XYC9</accession>
<evidence type="ECO:0000313" key="7">
    <source>
        <dbReference type="EMBL" id="CEK49077.1"/>
    </source>
</evidence>
<dbReference type="PANTHER" id="PTHR21338">
    <property type="entry name" value="MITOCHONDRIAL RIBOSOMAL PROTEIN L41"/>
    <property type="match status" value="1"/>
</dbReference>
<comment type="similarity">
    <text evidence="2">Belongs to the mitochondrion-specific ribosomal protein mL41 family.</text>
</comment>
<dbReference type="GO" id="GO:0006412">
    <property type="term" value="P:translation"/>
    <property type="evidence" value="ECO:0007669"/>
    <property type="project" value="TreeGrafter"/>
</dbReference>
<keyword evidence="3" id="KW-0809">Transit peptide</keyword>
<dbReference type="PANTHER" id="PTHR21338:SF0">
    <property type="entry name" value="LARGE RIBOSOMAL SUBUNIT PROTEIN ML41"/>
    <property type="match status" value="1"/>
</dbReference>
<proteinExistence type="inferred from homology"/>
<evidence type="ECO:0000256" key="5">
    <source>
        <dbReference type="ARBA" id="ARBA00023128"/>
    </source>
</evidence>
<evidence type="ECO:0000256" key="3">
    <source>
        <dbReference type="ARBA" id="ARBA00022946"/>
    </source>
</evidence>
<dbReference type="GO" id="GO:0005762">
    <property type="term" value="C:mitochondrial large ribosomal subunit"/>
    <property type="evidence" value="ECO:0007669"/>
    <property type="project" value="InterPro"/>
</dbReference>
<reference evidence="7" key="1">
    <citation type="submission" date="2014-12" db="EMBL/GenBank/DDBJ databases">
        <title>Insight into the proteome of Arion vulgaris.</title>
        <authorList>
            <person name="Aradska J."/>
            <person name="Bulat T."/>
            <person name="Smidak R."/>
            <person name="Sarate P."/>
            <person name="Gangsoo J."/>
            <person name="Sialana F."/>
            <person name="Bilban M."/>
            <person name="Lubec G."/>
        </authorList>
    </citation>
    <scope>NUCLEOTIDE SEQUENCE</scope>
    <source>
        <tissue evidence="7">Skin</tissue>
    </source>
</reference>
<dbReference type="GO" id="GO:0003735">
    <property type="term" value="F:structural constituent of ribosome"/>
    <property type="evidence" value="ECO:0007669"/>
    <property type="project" value="InterPro"/>
</dbReference>
<name>A0A0B6XYC9_9EUPU</name>
<evidence type="ECO:0000256" key="1">
    <source>
        <dbReference type="ARBA" id="ARBA00004173"/>
    </source>
</evidence>
<keyword evidence="6" id="KW-0687">Ribonucleoprotein</keyword>
<keyword evidence="5" id="KW-0496">Mitochondrion</keyword>
<organism evidence="7">
    <name type="scientific">Arion vulgaris</name>
    <dbReference type="NCBI Taxonomy" id="1028688"/>
    <lineage>
        <taxon>Eukaryota</taxon>
        <taxon>Metazoa</taxon>
        <taxon>Spiralia</taxon>
        <taxon>Lophotrochozoa</taxon>
        <taxon>Mollusca</taxon>
        <taxon>Gastropoda</taxon>
        <taxon>Heterobranchia</taxon>
        <taxon>Euthyneura</taxon>
        <taxon>Panpulmonata</taxon>
        <taxon>Eupulmonata</taxon>
        <taxon>Stylommatophora</taxon>
        <taxon>Helicina</taxon>
        <taxon>Arionoidea</taxon>
        <taxon>Arionidae</taxon>
        <taxon>Arion</taxon>
    </lineage>
</organism>
<comment type="subcellular location">
    <subcellularLocation>
        <location evidence="1">Mitochondrion</location>
    </subcellularLocation>
</comment>
<dbReference type="AlphaFoldDB" id="A0A0B6XYC9"/>
<evidence type="ECO:0000256" key="6">
    <source>
        <dbReference type="ARBA" id="ARBA00023274"/>
    </source>
</evidence>
<dbReference type="Pfam" id="PF09809">
    <property type="entry name" value="MRP-L27"/>
    <property type="match status" value="1"/>
</dbReference>
<evidence type="ECO:0008006" key="8">
    <source>
        <dbReference type="Google" id="ProtNLM"/>
    </source>
</evidence>